<evidence type="ECO:0000259" key="2">
    <source>
        <dbReference type="Pfam" id="PF07969"/>
    </source>
</evidence>
<evidence type="ECO:0000256" key="1">
    <source>
        <dbReference type="SAM" id="MobiDB-lite"/>
    </source>
</evidence>
<dbReference type="SUPFAM" id="SSF51556">
    <property type="entry name" value="Metallo-dependent hydrolases"/>
    <property type="match status" value="1"/>
</dbReference>
<dbReference type="InterPro" id="IPR011059">
    <property type="entry name" value="Metal-dep_hydrolase_composite"/>
</dbReference>
<dbReference type="Gene3D" id="2.30.40.10">
    <property type="entry name" value="Urease, subunit C, domain 1"/>
    <property type="match status" value="1"/>
</dbReference>
<dbReference type="Proteomes" id="UP001165586">
    <property type="component" value="Unassembled WGS sequence"/>
</dbReference>
<feature type="domain" description="Amidohydrolase 3" evidence="2">
    <location>
        <begin position="63"/>
        <end position="522"/>
    </location>
</feature>
<dbReference type="InterPro" id="IPR032466">
    <property type="entry name" value="Metal_Hydrolase"/>
</dbReference>
<keyword evidence="4" id="KW-1185">Reference proteome</keyword>
<name>A0ABT2GYR1_9MICO</name>
<evidence type="ECO:0000313" key="4">
    <source>
        <dbReference type="Proteomes" id="UP001165586"/>
    </source>
</evidence>
<dbReference type="EMBL" id="JANLCJ010000001">
    <property type="protein sequence ID" value="MCS5733098.1"/>
    <property type="molecule type" value="Genomic_DNA"/>
</dbReference>
<sequence length="527" mass="54481">MTGSLRLLGGRLPGEDGLVDVSIVDGVIVAIDARGASDGGAPAASAPAPAQRTAAPSPRDAEHIDLGGRFLVPGLWDNHVHFSQWAAVSRRLDVSAAGSAAETAQLVLQACRAAADGASGAAGGVGTSPGAMIVGFGFRDGLWADEPTAAVLDAVAGPRPVVLVSGDLHCVWLNSAALAQFGRAGHPTGVLREEEAFAVHRALDDVPAETVDGWALDAARAAAARGVVGIVDLEMAWNPEVWSRRAAAGHDLLRVEFGVYPQHLDRAVAEGLRTGAPLVRAGGTDDDLIHVGPFKVITDGSLNTRTAFCFDEYPGLEGRADSHGLLTVAPDELRALLERAVAAGFVPAVHAIGDHANRLTLDAFEALGGGGSLEHAQLLAETDLPRFGQLGVTASVQPEHAMDDRDVADRYWAGRTGRSFALASLLAAGATLALGSDAPVAPLDPWVMMAAAVGRARDGREPWHPEQRITAADALAASARGRDRVRVGDVADLAVTDADPLASSAESLRHMPVALTLLAGRATHRAL</sequence>
<evidence type="ECO:0000313" key="3">
    <source>
        <dbReference type="EMBL" id="MCS5733098.1"/>
    </source>
</evidence>
<feature type="compositionally biased region" description="Low complexity" evidence="1">
    <location>
        <begin position="39"/>
        <end position="58"/>
    </location>
</feature>
<dbReference type="SUPFAM" id="SSF51338">
    <property type="entry name" value="Composite domain of metallo-dependent hydrolases"/>
    <property type="match status" value="1"/>
</dbReference>
<dbReference type="RefSeq" id="WP_259537843.1">
    <property type="nucleotide sequence ID" value="NZ_JANLCJ010000001.1"/>
</dbReference>
<organism evidence="3 4">
    <name type="scientific">Herbiconiux daphne</name>
    <dbReference type="NCBI Taxonomy" id="2970914"/>
    <lineage>
        <taxon>Bacteria</taxon>
        <taxon>Bacillati</taxon>
        <taxon>Actinomycetota</taxon>
        <taxon>Actinomycetes</taxon>
        <taxon>Micrococcales</taxon>
        <taxon>Microbacteriaceae</taxon>
        <taxon>Herbiconiux</taxon>
    </lineage>
</organism>
<accession>A0ABT2GYR1</accession>
<gene>
    <name evidence="3" type="ORF">N1032_05005</name>
</gene>
<dbReference type="InterPro" id="IPR013108">
    <property type="entry name" value="Amidohydro_3"/>
</dbReference>
<reference evidence="3" key="1">
    <citation type="submission" date="2022-08" db="EMBL/GenBank/DDBJ databases">
        <authorList>
            <person name="Deng Y."/>
            <person name="Han X.-F."/>
            <person name="Zhang Y.-Q."/>
        </authorList>
    </citation>
    <scope>NUCLEOTIDE SEQUENCE</scope>
    <source>
        <strain evidence="3">CPCC 203386</strain>
    </source>
</reference>
<comment type="caution">
    <text evidence="3">The sequence shown here is derived from an EMBL/GenBank/DDBJ whole genome shotgun (WGS) entry which is preliminary data.</text>
</comment>
<proteinExistence type="predicted"/>
<feature type="region of interest" description="Disordered" evidence="1">
    <location>
        <begin position="39"/>
        <end position="60"/>
    </location>
</feature>
<dbReference type="Gene3D" id="3.20.20.140">
    <property type="entry name" value="Metal-dependent hydrolases"/>
    <property type="match status" value="1"/>
</dbReference>
<dbReference type="PANTHER" id="PTHR22642">
    <property type="entry name" value="IMIDAZOLONEPROPIONASE"/>
    <property type="match status" value="1"/>
</dbReference>
<protein>
    <submittedName>
        <fullName evidence="3">Amidohydrolase family protein</fullName>
    </submittedName>
</protein>
<dbReference type="Gene3D" id="3.10.310.70">
    <property type="match status" value="1"/>
</dbReference>
<dbReference type="Pfam" id="PF07969">
    <property type="entry name" value="Amidohydro_3"/>
    <property type="match status" value="1"/>
</dbReference>
<dbReference type="PANTHER" id="PTHR22642:SF2">
    <property type="entry name" value="PROTEIN LONG AFTER FAR-RED 3"/>
    <property type="match status" value="1"/>
</dbReference>